<dbReference type="Pfam" id="PF11700">
    <property type="entry name" value="ATG22"/>
    <property type="match status" value="1"/>
</dbReference>
<feature type="transmembrane region" description="Helical" evidence="8">
    <location>
        <begin position="321"/>
        <end position="344"/>
    </location>
</feature>
<keyword evidence="4 8" id="KW-0812">Transmembrane</keyword>
<keyword evidence="8" id="KW-0029">Amino-acid transport</keyword>
<dbReference type="InterPro" id="IPR024671">
    <property type="entry name" value="Atg22-like"/>
</dbReference>
<accession>A0A9P5N3N1</accession>
<dbReference type="EMBL" id="WHVB01000002">
    <property type="protein sequence ID" value="KAF8485834.1"/>
    <property type="molecule type" value="Genomic_DNA"/>
</dbReference>
<evidence type="ECO:0000256" key="5">
    <source>
        <dbReference type="ARBA" id="ARBA00022989"/>
    </source>
</evidence>
<evidence type="ECO:0000256" key="9">
    <source>
        <dbReference type="SAM" id="MobiDB-lite"/>
    </source>
</evidence>
<dbReference type="PANTHER" id="PTHR23519:SF5">
    <property type="entry name" value="AUTOPHAGY-RELATED PROTEIN"/>
    <property type="match status" value="1"/>
</dbReference>
<dbReference type="Gene3D" id="1.20.1250.20">
    <property type="entry name" value="MFS general substrate transporter like domains"/>
    <property type="match status" value="1"/>
</dbReference>
<comment type="caution">
    <text evidence="10">The sequence shown here is derived from an EMBL/GenBank/DDBJ whole genome shotgun (WGS) entry which is preliminary data.</text>
</comment>
<dbReference type="InterPro" id="IPR036259">
    <property type="entry name" value="MFS_trans_sf"/>
</dbReference>
<keyword evidence="8" id="KW-0926">Vacuole</keyword>
<dbReference type="GO" id="GO:0005774">
    <property type="term" value="C:vacuolar membrane"/>
    <property type="evidence" value="ECO:0007669"/>
    <property type="project" value="UniProtKB-SubCell"/>
</dbReference>
<dbReference type="GO" id="GO:0006914">
    <property type="term" value="P:autophagy"/>
    <property type="evidence" value="ECO:0007669"/>
    <property type="project" value="UniProtKB-KW"/>
</dbReference>
<feature type="transmembrane region" description="Helical" evidence="8">
    <location>
        <begin position="449"/>
        <end position="468"/>
    </location>
</feature>
<evidence type="ECO:0000256" key="8">
    <source>
        <dbReference type="RuleBase" id="RU363073"/>
    </source>
</evidence>
<feature type="transmembrane region" description="Helical" evidence="8">
    <location>
        <begin position="229"/>
        <end position="250"/>
    </location>
</feature>
<organism evidence="10 11">
    <name type="scientific">Russula ochroleuca</name>
    <dbReference type="NCBI Taxonomy" id="152965"/>
    <lineage>
        <taxon>Eukaryota</taxon>
        <taxon>Fungi</taxon>
        <taxon>Dikarya</taxon>
        <taxon>Basidiomycota</taxon>
        <taxon>Agaricomycotina</taxon>
        <taxon>Agaricomycetes</taxon>
        <taxon>Russulales</taxon>
        <taxon>Russulaceae</taxon>
        <taxon>Russula</taxon>
    </lineage>
</organism>
<evidence type="ECO:0000256" key="2">
    <source>
        <dbReference type="ARBA" id="ARBA00006978"/>
    </source>
</evidence>
<feature type="transmembrane region" description="Helical" evidence="8">
    <location>
        <begin position="389"/>
        <end position="408"/>
    </location>
</feature>
<dbReference type="Proteomes" id="UP000759537">
    <property type="component" value="Unassembled WGS sequence"/>
</dbReference>
<dbReference type="OrthoDB" id="42657at2759"/>
<keyword evidence="6 8" id="KW-0072">Autophagy</keyword>
<comment type="function">
    <text evidence="8">Vacuolar effluxer which mediate the efflux of amino acids resulting from autophagic degradation. The release of autophagic amino acids allows the maintenance of protein synthesis and viability during nitrogen starvation.</text>
</comment>
<name>A0A9P5N3N1_9AGAM</name>
<reference evidence="10" key="2">
    <citation type="journal article" date="2020" name="Nat. Commun.">
        <title>Large-scale genome sequencing of mycorrhizal fungi provides insights into the early evolution of symbiotic traits.</title>
        <authorList>
            <person name="Miyauchi S."/>
            <person name="Kiss E."/>
            <person name="Kuo A."/>
            <person name="Drula E."/>
            <person name="Kohler A."/>
            <person name="Sanchez-Garcia M."/>
            <person name="Morin E."/>
            <person name="Andreopoulos B."/>
            <person name="Barry K.W."/>
            <person name="Bonito G."/>
            <person name="Buee M."/>
            <person name="Carver A."/>
            <person name="Chen C."/>
            <person name="Cichocki N."/>
            <person name="Clum A."/>
            <person name="Culley D."/>
            <person name="Crous P.W."/>
            <person name="Fauchery L."/>
            <person name="Girlanda M."/>
            <person name="Hayes R.D."/>
            <person name="Keri Z."/>
            <person name="LaButti K."/>
            <person name="Lipzen A."/>
            <person name="Lombard V."/>
            <person name="Magnuson J."/>
            <person name="Maillard F."/>
            <person name="Murat C."/>
            <person name="Nolan M."/>
            <person name="Ohm R.A."/>
            <person name="Pangilinan J."/>
            <person name="Pereira M.F."/>
            <person name="Perotto S."/>
            <person name="Peter M."/>
            <person name="Pfister S."/>
            <person name="Riley R."/>
            <person name="Sitrit Y."/>
            <person name="Stielow J.B."/>
            <person name="Szollosi G."/>
            <person name="Zifcakova L."/>
            <person name="Stursova M."/>
            <person name="Spatafora J.W."/>
            <person name="Tedersoo L."/>
            <person name="Vaario L.M."/>
            <person name="Yamada A."/>
            <person name="Yan M."/>
            <person name="Wang P."/>
            <person name="Xu J."/>
            <person name="Bruns T."/>
            <person name="Baldrian P."/>
            <person name="Vilgalys R."/>
            <person name="Dunand C."/>
            <person name="Henrissat B."/>
            <person name="Grigoriev I.V."/>
            <person name="Hibbett D."/>
            <person name="Nagy L.G."/>
            <person name="Martin F.M."/>
        </authorList>
    </citation>
    <scope>NUCLEOTIDE SEQUENCE</scope>
    <source>
        <strain evidence="10">Prilba</strain>
    </source>
</reference>
<evidence type="ECO:0000256" key="7">
    <source>
        <dbReference type="ARBA" id="ARBA00023136"/>
    </source>
</evidence>
<keyword evidence="11" id="KW-1185">Reference proteome</keyword>
<keyword evidence="3 8" id="KW-0813">Transport</keyword>
<feature type="transmembrane region" description="Helical" evidence="8">
    <location>
        <begin position="262"/>
        <end position="284"/>
    </location>
</feature>
<evidence type="ECO:0000256" key="3">
    <source>
        <dbReference type="ARBA" id="ARBA00022448"/>
    </source>
</evidence>
<feature type="transmembrane region" description="Helical" evidence="8">
    <location>
        <begin position="105"/>
        <end position="127"/>
    </location>
</feature>
<feature type="compositionally biased region" description="Basic and acidic residues" evidence="9">
    <location>
        <begin position="1"/>
        <end position="17"/>
    </location>
</feature>
<evidence type="ECO:0000256" key="4">
    <source>
        <dbReference type="ARBA" id="ARBA00022692"/>
    </source>
</evidence>
<reference evidence="10" key="1">
    <citation type="submission" date="2019-10" db="EMBL/GenBank/DDBJ databases">
        <authorList>
            <consortium name="DOE Joint Genome Institute"/>
            <person name="Kuo A."/>
            <person name="Miyauchi S."/>
            <person name="Kiss E."/>
            <person name="Drula E."/>
            <person name="Kohler A."/>
            <person name="Sanchez-Garcia M."/>
            <person name="Andreopoulos B."/>
            <person name="Barry K.W."/>
            <person name="Bonito G."/>
            <person name="Buee M."/>
            <person name="Carver A."/>
            <person name="Chen C."/>
            <person name="Cichocki N."/>
            <person name="Clum A."/>
            <person name="Culley D."/>
            <person name="Crous P.W."/>
            <person name="Fauchery L."/>
            <person name="Girlanda M."/>
            <person name="Hayes R."/>
            <person name="Keri Z."/>
            <person name="LaButti K."/>
            <person name="Lipzen A."/>
            <person name="Lombard V."/>
            <person name="Magnuson J."/>
            <person name="Maillard F."/>
            <person name="Morin E."/>
            <person name="Murat C."/>
            <person name="Nolan M."/>
            <person name="Ohm R."/>
            <person name="Pangilinan J."/>
            <person name="Pereira M."/>
            <person name="Perotto S."/>
            <person name="Peter M."/>
            <person name="Riley R."/>
            <person name="Sitrit Y."/>
            <person name="Stielow B."/>
            <person name="Szollosi G."/>
            <person name="Zifcakova L."/>
            <person name="Stursova M."/>
            <person name="Spatafora J.W."/>
            <person name="Tedersoo L."/>
            <person name="Vaario L.-M."/>
            <person name="Yamada A."/>
            <person name="Yan M."/>
            <person name="Wang P."/>
            <person name="Xu J."/>
            <person name="Bruns T."/>
            <person name="Baldrian P."/>
            <person name="Vilgalys R."/>
            <person name="Henrissat B."/>
            <person name="Grigoriev I.V."/>
            <person name="Hibbett D."/>
            <person name="Nagy L.G."/>
            <person name="Martin F.M."/>
        </authorList>
    </citation>
    <scope>NUCLEOTIDE SEQUENCE</scope>
    <source>
        <strain evidence="10">Prilba</strain>
    </source>
</reference>
<feature type="transmembrane region" description="Helical" evidence="8">
    <location>
        <begin position="356"/>
        <end position="377"/>
    </location>
</feature>
<protein>
    <recommendedName>
        <fullName evidence="8">Autophagy-related protein</fullName>
    </recommendedName>
</protein>
<evidence type="ECO:0000313" key="10">
    <source>
        <dbReference type="EMBL" id="KAF8485834.1"/>
    </source>
</evidence>
<feature type="compositionally biased region" description="Low complexity" evidence="9">
    <location>
        <begin position="18"/>
        <end position="27"/>
    </location>
</feature>
<dbReference type="InterPro" id="IPR050495">
    <property type="entry name" value="ATG22/LtaA_families"/>
</dbReference>
<feature type="transmembrane region" description="Helical" evidence="8">
    <location>
        <begin position="290"/>
        <end position="309"/>
    </location>
</feature>
<feature type="transmembrane region" description="Helical" evidence="8">
    <location>
        <begin position="133"/>
        <end position="153"/>
    </location>
</feature>
<comment type="similarity">
    <text evidence="2 8">Belongs to the ATG22 family.</text>
</comment>
<evidence type="ECO:0000256" key="1">
    <source>
        <dbReference type="ARBA" id="ARBA00004128"/>
    </source>
</evidence>
<feature type="transmembrane region" description="Helical" evidence="8">
    <location>
        <begin position="420"/>
        <end position="437"/>
    </location>
</feature>
<comment type="subcellular location">
    <subcellularLocation>
        <location evidence="1 8">Vacuole membrane</location>
        <topology evidence="1 8">Multi-pass membrane protein</topology>
    </subcellularLocation>
</comment>
<proteinExistence type="inferred from homology"/>
<dbReference type="GO" id="GO:0006865">
    <property type="term" value="P:amino acid transport"/>
    <property type="evidence" value="ECO:0007669"/>
    <property type="project" value="UniProtKB-KW"/>
</dbReference>
<dbReference type="PANTHER" id="PTHR23519">
    <property type="entry name" value="AUTOPHAGY-RELATED PROTEIN 22"/>
    <property type="match status" value="1"/>
</dbReference>
<feature type="transmembrane region" description="Helical" evidence="8">
    <location>
        <begin position="165"/>
        <end position="185"/>
    </location>
</feature>
<gene>
    <name evidence="10" type="ORF">DFH94DRAFT_660577</name>
</gene>
<sequence length="532" mass="59408">MSRFPLDSKDVREDKDISVSSPSGPSPEVTRLGEWTTSRRELWCFYLYAIGNNGLAGFRFAPSQIQNLLHSAGYDPSQPPFAKPCGRGSDCVLPFMGHVRNINSIILLINGIYFAIQAVMLLVIGAWADYGTWRPNILIFFTILSICTSFAWLGVQEPSQWRGAVFLYVLSVIPFQCCFTFWYAAIPGVVRNLPEVQASADEAKKGFKSLDEHFRFESLARNRISNTSLAISSAVQVLILAIMIGILKVLKSDTSVENNTKAFNVLLAFSGGVLLLCAIPWFIVEKRRPGLVLPPGSSFATIGFKQTLFSLRECFRLKQTFLYLIYFFLMGDALNTAMTVVATLQNSVVSYSTSQLTLLYVVATISGSLGLYLSWLVQKKFGISTKRMSLFSVFWILVFMIWGLIGVHTNKIGFKNVWEIWLYQVVFGLLIGPWYIFSQTMIFEVSPLPQVFLFFSLFSVVGRTSALIGPFVSEAIISASGNNNNMPFAFLFGLATFSTVFVFMVDVKKSRVECEEFVAAEIGHDLFGMSTM</sequence>
<dbReference type="AlphaFoldDB" id="A0A9P5N3N1"/>
<dbReference type="SUPFAM" id="SSF103473">
    <property type="entry name" value="MFS general substrate transporter"/>
    <property type="match status" value="1"/>
</dbReference>
<feature type="region of interest" description="Disordered" evidence="9">
    <location>
        <begin position="1"/>
        <end position="31"/>
    </location>
</feature>
<feature type="transmembrane region" description="Helical" evidence="8">
    <location>
        <begin position="488"/>
        <end position="507"/>
    </location>
</feature>
<keyword evidence="7 8" id="KW-0472">Membrane</keyword>
<evidence type="ECO:0000313" key="11">
    <source>
        <dbReference type="Proteomes" id="UP000759537"/>
    </source>
</evidence>
<evidence type="ECO:0000256" key="6">
    <source>
        <dbReference type="ARBA" id="ARBA00023006"/>
    </source>
</evidence>
<keyword evidence="5 8" id="KW-1133">Transmembrane helix</keyword>